<name>A0AB33IR47_9BACT</name>
<dbReference type="CDD" id="cd24079">
    <property type="entry name" value="ASKHA_NBD_PG1100-like"/>
    <property type="match status" value="1"/>
</dbReference>
<reference evidence="1" key="1">
    <citation type="submission" date="2024-07" db="EMBL/GenBank/DDBJ databases">
        <title>Complete genome sequence of Prevotella sp. YM-2024 GTC17253.</title>
        <authorList>
            <person name="Hayashi M."/>
            <person name="Muto Y."/>
            <person name="Tanaka K."/>
            <person name="Niwa H."/>
        </authorList>
    </citation>
    <scope>NUCLEOTIDE SEQUENCE</scope>
    <source>
        <strain evidence="1">GTC17253</strain>
    </source>
</reference>
<dbReference type="InterPro" id="IPR052519">
    <property type="entry name" value="Euk-type_GlcNAc_Kinase"/>
</dbReference>
<dbReference type="PANTHER" id="PTHR43190">
    <property type="entry name" value="N-ACETYL-D-GLUCOSAMINE KINASE"/>
    <property type="match status" value="1"/>
</dbReference>
<dbReference type="PANTHER" id="PTHR43190:SF3">
    <property type="entry name" value="N-ACETYL-D-GLUCOSAMINE KINASE"/>
    <property type="match status" value="1"/>
</dbReference>
<protein>
    <submittedName>
        <fullName evidence="1">ATPase</fullName>
    </submittedName>
</protein>
<organism evidence="1">
    <name type="scientific">Prevotella sp. GTC17253</name>
    <dbReference type="NCBI Taxonomy" id="3236793"/>
    <lineage>
        <taxon>Bacteria</taxon>
        <taxon>Pseudomonadati</taxon>
        <taxon>Bacteroidota</taxon>
        <taxon>Bacteroidia</taxon>
        <taxon>Bacteroidales</taxon>
        <taxon>Prevotellaceae</taxon>
        <taxon>Prevotella</taxon>
    </lineage>
</organism>
<gene>
    <name evidence="1" type="ORF">GTC17253_03690</name>
</gene>
<sequence length="286" mass="31403">MSQLLLIADSGSTKTDWCLVEDGRAVRRIPTKGMNPFFQSSDEMAVEIRQYLLPELPDKRLAAVYFYGAGCTPQKSPEVEATLRDSLSVDGAVEAHSDLLAAARSLCGHHPGIASILGTGSNSCFFDGKDIVQNTPALGFILGDEGSGAYLGKRLVGDILKGQMSSALKDSFFQQFGLSQADIIERVYRQPFPSRFLASLNIFLEQHRDDAAVHQLLIESFTAFVKRNILHYDYRHHPLNCIGTIAHVYRQELTEAAAALGVQMGIVSKTPMEGLIAYHGLDLQEE</sequence>
<evidence type="ECO:0000313" key="1">
    <source>
        <dbReference type="EMBL" id="BFO70403.1"/>
    </source>
</evidence>
<proteinExistence type="predicted"/>
<dbReference type="InterPro" id="IPR043129">
    <property type="entry name" value="ATPase_NBD"/>
</dbReference>
<dbReference type="AlphaFoldDB" id="A0AB33IR47"/>
<dbReference type="Gene3D" id="1.10.720.160">
    <property type="match status" value="1"/>
</dbReference>
<accession>A0AB33IR47</accession>
<dbReference type="EMBL" id="AP035785">
    <property type="protein sequence ID" value="BFO70403.1"/>
    <property type="molecule type" value="Genomic_DNA"/>
</dbReference>
<dbReference type="Gene3D" id="3.30.420.40">
    <property type="match status" value="2"/>
</dbReference>
<dbReference type="SUPFAM" id="SSF53067">
    <property type="entry name" value="Actin-like ATPase domain"/>
    <property type="match status" value="2"/>
</dbReference>